<gene>
    <name evidence="2" type="ORF">GA0061094_1171</name>
</gene>
<organism evidence="2 3">
    <name type="scientific">[Bacillus] enclensis</name>
    <dbReference type="NCBI Taxonomy" id="1402860"/>
    <lineage>
        <taxon>Bacteria</taxon>
        <taxon>Bacillati</taxon>
        <taxon>Bacillota</taxon>
        <taxon>Bacilli</taxon>
        <taxon>Bacillales</taxon>
        <taxon>Bacillaceae</taxon>
        <taxon>Rossellomorea</taxon>
    </lineage>
</organism>
<feature type="region of interest" description="Disordered" evidence="1">
    <location>
        <begin position="1"/>
        <end position="24"/>
    </location>
</feature>
<dbReference type="InterPro" id="IPR025571">
    <property type="entry name" value="YqfQ"/>
</dbReference>
<evidence type="ECO:0000313" key="2">
    <source>
        <dbReference type="EMBL" id="SCB88608.1"/>
    </source>
</evidence>
<keyword evidence="3" id="KW-1185">Reference proteome</keyword>
<evidence type="ECO:0000256" key="1">
    <source>
        <dbReference type="SAM" id="MobiDB-lite"/>
    </source>
</evidence>
<name>A0A1C4A1U7_9BACI</name>
<proteinExistence type="predicted"/>
<feature type="compositionally biased region" description="Basic residues" evidence="1">
    <location>
        <begin position="228"/>
        <end position="237"/>
    </location>
</feature>
<feature type="region of interest" description="Disordered" evidence="1">
    <location>
        <begin position="200"/>
        <end position="265"/>
    </location>
</feature>
<protein>
    <submittedName>
        <fullName evidence="2">YqfQ-like protein</fullName>
    </submittedName>
</protein>
<dbReference type="OrthoDB" id="2860117at2"/>
<feature type="compositionally biased region" description="Basic and acidic residues" evidence="1">
    <location>
        <begin position="209"/>
        <end position="227"/>
    </location>
</feature>
<dbReference type="RefSeq" id="WP_082641632.1">
    <property type="nucleotide sequence ID" value="NZ_FMAU01000001.1"/>
</dbReference>
<accession>A0A1C4A1U7</accession>
<feature type="region of interest" description="Disordered" evidence="1">
    <location>
        <begin position="74"/>
        <end position="111"/>
    </location>
</feature>
<feature type="compositionally biased region" description="Gly residues" evidence="1">
    <location>
        <begin position="74"/>
        <end position="95"/>
    </location>
</feature>
<evidence type="ECO:0000313" key="3">
    <source>
        <dbReference type="Proteomes" id="UP000181997"/>
    </source>
</evidence>
<dbReference type="Proteomes" id="UP000181997">
    <property type="component" value="Unassembled WGS sequence"/>
</dbReference>
<dbReference type="Pfam" id="PF14181">
    <property type="entry name" value="YqfQ"/>
    <property type="match status" value="1"/>
</dbReference>
<dbReference type="AlphaFoldDB" id="A0A1C4A1U7"/>
<feature type="compositionally biased region" description="Basic and acidic residues" evidence="1">
    <location>
        <begin position="238"/>
        <end position="255"/>
    </location>
</feature>
<sequence>MPPRLRMRRQNQQQGSPFGMMPRGMGRRPFGQQREMRNQNPFGMGNAQPSPFQMGPPMNGFMGQQGRPPMNMQGIGGRPRNGGGGGPRKGRGGGLLSKLLKKGDRNNGQGQAQGNILQQFSRGDSAGAASGFERSPAAGAAGASTIGSLLNPGIITSFLTNTQQVLNAAQQFGPMISQYGPMVKNIPALWKLYRGIKDFSADDASSGDGPKEEADEKDGLKESDEKPLKKKKKKTKKKTESAEGSGDHLPKEKHSQGSSKPKLYI</sequence>
<reference evidence="3" key="1">
    <citation type="submission" date="2016-08" db="EMBL/GenBank/DDBJ databases">
        <authorList>
            <person name="Varghese N."/>
            <person name="Submissions Spin"/>
        </authorList>
    </citation>
    <scope>NUCLEOTIDE SEQUENCE [LARGE SCALE GENOMIC DNA]</scope>
    <source>
        <strain evidence="3">SGD-1123</strain>
    </source>
</reference>
<dbReference type="EMBL" id="FMAU01000001">
    <property type="protein sequence ID" value="SCB88608.1"/>
    <property type="molecule type" value="Genomic_DNA"/>
</dbReference>